<name>A0A2D0LGK0_9GAMM</name>
<dbReference type="Gene3D" id="2.10.260.10">
    <property type="match status" value="1"/>
</dbReference>
<dbReference type="InterPro" id="IPR039052">
    <property type="entry name" value="Antitox_PemI-like"/>
</dbReference>
<protein>
    <submittedName>
        <fullName evidence="3">MazE protein</fullName>
    </submittedName>
</protein>
<dbReference type="InterPro" id="IPR007159">
    <property type="entry name" value="SpoVT-AbrB_dom"/>
</dbReference>
<reference evidence="3 4" key="1">
    <citation type="journal article" date="2017" name="Nat. Microbiol.">
        <title>Natural product diversity associated with the nematode symbionts Photorhabdus and Xenorhabdus.</title>
        <authorList>
            <person name="Tobias N.J."/>
            <person name="Wolff H."/>
            <person name="Djahanschiri B."/>
            <person name="Grundmann F."/>
            <person name="Kronenwerth M."/>
            <person name="Shi Y.M."/>
            <person name="Simonyi S."/>
            <person name="Grun P."/>
            <person name="Shapiro-Ilan D."/>
            <person name="Pidot S.J."/>
            <person name="Stinear T.P."/>
            <person name="Ebersberger I."/>
            <person name="Bode H.B."/>
        </authorList>
    </citation>
    <scope>NUCLEOTIDE SEQUENCE [LARGE SCALE GENOMIC DNA]</scope>
    <source>
        <strain evidence="3 4">DSM 17907</strain>
    </source>
</reference>
<dbReference type="PANTHER" id="PTHR40516">
    <property type="entry name" value="ANTITOXIN CHPS-RELATED"/>
    <property type="match status" value="1"/>
</dbReference>
<dbReference type="PANTHER" id="PTHR40516:SF1">
    <property type="entry name" value="ANTITOXIN CHPS-RELATED"/>
    <property type="match status" value="1"/>
</dbReference>
<keyword evidence="4" id="KW-1185">Reference proteome</keyword>
<evidence type="ECO:0000313" key="3">
    <source>
        <dbReference type="EMBL" id="PHM74760.1"/>
    </source>
</evidence>
<evidence type="ECO:0000256" key="1">
    <source>
        <dbReference type="SAM" id="MobiDB-lite"/>
    </source>
</evidence>
<dbReference type="AlphaFoldDB" id="A0A2D0LGK0"/>
<feature type="domain" description="SpoVT-AbrB" evidence="2">
    <location>
        <begin position="6"/>
        <end position="51"/>
    </location>
</feature>
<feature type="region of interest" description="Disordered" evidence="1">
    <location>
        <begin position="61"/>
        <end position="83"/>
    </location>
</feature>
<organism evidence="3 4">
    <name type="scientific">Xenorhabdus kozodoii</name>
    <dbReference type="NCBI Taxonomy" id="351676"/>
    <lineage>
        <taxon>Bacteria</taxon>
        <taxon>Pseudomonadati</taxon>
        <taxon>Pseudomonadota</taxon>
        <taxon>Gammaproteobacteria</taxon>
        <taxon>Enterobacterales</taxon>
        <taxon>Morganellaceae</taxon>
        <taxon>Xenorhabdus</taxon>
    </lineage>
</organism>
<sequence length="83" mass="9194">MRITIKKWGNSAGVILPATLLAQLKLNIGQDIEATVSNDQIVLKKVRKKYRLDDLIAKCDPTASPEGSSDIWPEDPPVGHEVW</sequence>
<comment type="caution">
    <text evidence="3">The sequence shown here is derived from an EMBL/GenBank/DDBJ whole genome shotgun (WGS) entry which is preliminary data.</text>
</comment>
<dbReference type="SUPFAM" id="SSF89447">
    <property type="entry name" value="AbrB/MazE/MraZ-like"/>
    <property type="match status" value="1"/>
</dbReference>
<dbReference type="InterPro" id="IPR037914">
    <property type="entry name" value="SpoVT-AbrB_sf"/>
</dbReference>
<dbReference type="Proteomes" id="UP000221101">
    <property type="component" value="Unassembled WGS sequence"/>
</dbReference>
<dbReference type="EMBL" id="NJCX01000003">
    <property type="protein sequence ID" value="PHM74760.1"/>
    <property type="molecule type" value="Genomic_DNA"/>
</dbReference>
<dbReference type="GO" id="GO:0003677">
    <property type="term" value="F:DNA binding"/>
    <property type="evidence" value="ECO:0007669"/>
    <property type="project" value="InterPro"/>
</dbReference>
<dbReference type="SMART" id="SM00966">
    <property type="entry name" value="SpoVT_AbrB"/>
    <property type="match status" value="1"/>
</dbReference>
<proteinExistence type="predicted"/>
<evidence type="ECO:0000313" key="4">
    <source>
        <dbReference type="Proteomes" id="UP000221101"/>
    </source>
</evidence>
<accession>A0A2D0LGK0</accession>
<dbReference type="OrthoDB" id="9795766at2"/>
<evidence type="ECO:0000259" key="2">
    <source>
        <dbReference type="SMART" id="SM00966"/>
    </source>
</evidence>
<dbReference type="RefSeq" id="WP_099140765.1">
    <property type="nucleotide sequence ID" value="NZ_CAWNOR010000064.1"/>
</dbReference>
<gene>
    <name evidence="3" type="ORF">Xkoz_00692</name>
</gene>
<dbReference type="Pfam" id="PF04014">
    <property type="entry name" value="MazE_antitoxin"/>
    <property type="match status" value="1"/>
</dbReference>
<dbReference type="GO" id="GO:0097351">
    <property type="term" value="F:toxin sequestering activity"/>
    <property type="evidence" value="ECO:0007669"/>
    <property type="project" value="InterPro"/>
</dbReference>